<evidence type="ECO:0000313" key="1">
    <source>
        <dbReference type="EMBL" id="GBD69276.1"/>
    </source>
</evidence>
<dbReference type="Proteomes" id="UP000236214">
    <property type="component" value="Unassembled WGS sequence"/>
</dbReference>
<evidence type="ECO:0000313" key="2">
    <source>
        <dbReference type="Proteomes" id="UP000236214"/>
    </source>
</evidence>
<comment type="caution">
    <text evidence="1">The sequence shown here is derived from an EMBL/GenBank/DDBJ whole genome shotgun (WGS) entry which is preliminary data.</text>
</comment>
<dbReference type="Gene3D" id="3.40.50.1970">
    <property type="match status" value="1"/>
</dbReference>
<protein>
    <recommendedName>
        <fullName evidence="3">3-dehydroquinate synthase domain-containing protein</fullName>
    </recommendedName>
</protein>
<gene>
    <name evidence="1" type="ORF">TEHN7118_2082</name>
</gene>
<accession>A0A2H6CWA6</accession>
<dbReference type="SUPFAM" id="SSF56796">
    <property type="entry name" value="Dehydroquinate synthase-like"/>
    <property type="match status" value="1"/>
</dbReference>
<dbReference type="RefSeq" id="WP_069029113.1">
    <property type="nucleotide sequence ID" value="NZ_BDEC01000171.1"/>
</dbReference>
<name>A0A2H6CWA6_TETHA</name>
<dbReference type="AlphaFoldDB" id="A0A2H6CWA6"/>
<proteinExistence type="predicted"/>
<organism evidence="1 2">
    <name type="scientific">Tetragenococcus halophilus subsp. halophilus</name>
    <dbReference type="NCBI Taxonomy" id="1513897"/>
    <lineage>
        <taxon>Bacteria</taxon>
        <taxon>Bacillati</taxon>
        <taxon>Bacillota</taxon>
        <taxon>Bacilli</taxon>
        <taxon>Lactobacillales</taxon>
        <taxon>Enterococcaceae</taxon>
        <taxon>Tetragenococcus</taxon>
    </lineage>
</organism>
<reference evidence="1 2" key="1">
    <citation type="submission" date="2016-05" db="EMBL/GenBank/DDBJ databases">
        <title>Whole genome sequencing of Tetragenococcus halophilus subsp. halophilus NISL 7118.</title>
        <authorList>
            <person name="Shiwa Y."/>
            <person name="Nishimura I."/>
            <person name="Yoshikawa H."/>
            <person name="Koyama Y."/>
            <person name="Oguma T."/>
        </authorList>
    </citation>
    <scope>NUCLEOTIDE SEQUENCE [LARGE SCALE GENOMIC DNA]</scope>
    <source>
        <strain evidence="1 2">NISL 7118</strain>
    </source>
</reference>
<keyword evidence="2" id="KW-1185">Reference proteome</keyword>
<dbReference type="GeneID" id="64054499"/>
<sequence>MQLTYQRQDLTTQITYGKPLARSIEDVLPDNRHVIILTNQRYYDQFFQKIQQAFPTNDIDWYIARNQLYCNHLEEMMEFLQFLGRFPSSERYLFIAFGNEGVVQLTGFLQRTVMLSGEFWVIPPSFRSFFSALVENKMICKAPYNELLQQKNLPTHIFLDQTIIQKQNDGKLVDLQMFIQAGLVSDYAFLHQLFKNFPSQKQLHTASFMAFVEHMTRLYETQALAITSYGTIYEKAFYLTENGHLLSAYMKRFLGLLLQLFWNLEINDSTFRVENFMVWLKKLGYPIELPERLSISEYLENVLTLQENQKLSVLSEIGETGASCFANEKTMIRAVERYQKIISKI</sequence>
<evidence type="ECO:0008006" key="3">
    <source>
        <dbReference type="Google" id="ProtNLM"/>
    </source>
</evidence>
<dbReference type="EMBL" id="BDEC01000171">
    <property type="protein sequence ID" value="GBD69276.1"/>
    <property type="molecule type" value="Genomic_DNA"/>
</dbReference>